<sequence length="315" mass="34036">MRRGKGRPMKKCLIFIIMFLLLYPVVVVAEEKQSYEEFQKEKAKVEAGDAQLIPKGQGGTKLIRKDVIIEELSKPPQTSATGATQGAMVVLTSESILFDYGSSRLMASSFLQLAEIAAALKDPRLAAIPFFYVDGHTCDIGTEENNCRLSWDRAMSVVYHLITVGQVPPERLRARGFGEYCPMVDNTSEANRRLNRRVVLQSGTAVLLKGGPCQMCPDQGGRYPGVGGSQGSPGAYRPSQSHSPGPVDEDSGEPVFAGLRGGKGKQNAPNQQTPAVEMKKDDLPQGFKPATPSQNQSPKSPGRVKGIGPVAPKHE</sequence>
<dbReference type="EMBL" id="DTGT01000139">
    <property type="protein sequence ID" value="HGH60524.1"/>
    <property type="molecule type" value="Genomic_DNA"/>
</dbReference>
<dbReference type="CDD" id="cd07185">
    <property type="entry name" value="OmpA_C-like"/>
    <property type="match status" value="1"/>
</dbReference>
<dbReference type="InterPro" id="IPR036737">
    <property type="entry name" value="OmpA-like_sf"/>
</dbReference>
<evidence type="ECO:0000256" key="2">
    <source>
        <dbReference type="SAM" id="MobiDB-lite"/>
    </source>
</evidence>
<comment type="caution">
    <text evidence="4">The sequence shown here is derived from an EMBL/GenBank/DDBJ whole genome shotgun (WGS) entry which is preliminary data.</text>
</comment>
<dbReference type="InterPro" id="IPR006665">
    <property type="entry name" value="OmpA-like"/>
</dbReference>
<feature type="domain" description="OmpA-like" evidence="3">
    <location>
        <begin position="85"/>
        <end position="206"/>
    </location>
</feature>
<protein>
    <submittedName>
        <fullName evidence="4">OmpA family protein</fullName>
    </submittedName>
</protein>
<organism evidence="4">
    <name type="scientific">Desulfomonile tiedjei</name>
    <dbReference type="NCBI Taxonomy" id="2358"/>
    <lineage>
        <taxon>Bacteria</taxon>
        <taxon>Pseudomonadati</taxon>
        <taxon>Thermodesulfobacteriota</taxon>
        <taxon>Desulfomonilia</taxon>
        <taxon>Desulfomonilales</taxon>
        <taxon>Desulfomonilaceae</taxon>
        <taxon>Desulfomonile</taxon>
    </lineage>
</organism>
<dbReference type="AlphaFoldDB" id="A0A7C4AR88"/>
<dbReference type="PANTHER" id="PTHR30329:SF21">
    <property type="entry name" value="LIPOPROTEIN YIAD-RELATED"/>
    <property type="match status" value="1"/>
</dbReference>
<keyword evidence="1" id="KW-0472">Membrane</keyword>
<dbReference type="PANTHER" id="PTHR30329">
    <property type="entry name" value="STATOR ELEMENT OF FLAGELLAR MOTOR COMPLEX"/>
    <property type="match status" value="1"/>
</dbReference>
<dbReference type="PROSITE" id="PS51123">
    <property type="entry name" value="OMPA_2"/>
    <property type="match status" value="1"/>
</dbReference>
<evidence type="ECO:0000256" key="1">
    <source>
        <dbReference type="PROSITE-ProRule" id="PRU00473"/>
    </source>
</evidence>
<dbReference type="SUPFAM" id="SSF103088">
    <property type="entry name" value="OmpA-like"/>
    <property type="match status" value="1"/>
</dbReference>
<proteinExistence type="predicted"/>
<name>A0A7C4AR88_9BACT</name>
<dbReference type="InterPro" id="IPR050330">
    <property type="entry name" value="Bact_OuterMem_StrucFunc"/>
</dbReference>
<feature type="region of interest" description="Disordered" evidence="2">
    <location>
        <begin position="219"/>
        <end position="315"/>
    </location>
</feature>
<reference evidence="4" key="1">
    <citation type="journal article" date="2020" name="mSystems">
        <title>Genome- and Community-Level Interaction Insights into Carbon Utilization and Element Cycling Functions of Hydrothermarchaeota in Hydrothermal Sediment.</title>
        <authorList>
            <person name="Zhou Z."/>
            <person name="Liu Y."/>
            <person name="Xu W."/>
            <person name="Pan J."/>
            <person name="Luo Z.H."/>
            <person name="Li M."/>
        </authorList>
    </citation>
    <scope>NUCLEOTIDE SEQUENCE [LARGE SCALE GENOMIC DNA]</scope>
    <source>
        <strain evidence="4">SpSt-769</strain>
    </source>
</reference>
<evidence type="ECO:0000313" key="4">
    <source>
        <dbReference type="EMBL" id="HGH60524.1"/>
    </source>
</evidence>
<feature type="compositionally biased region" description="Gly residues" evidence="2">
    <location>
        <begin position="222"/>
        <end position="231"/>
    </location>
</feature>
<dbReference type="Gene3D" id="3.30.1330.60">
    <property type="entry name" value="OmpA-like domain"/>
    <property type="match status" value="1"/>
</dbReference>
<gene>
    <name evidence="4" type="ORF">ENV54_04410</name>
</gene>
<accession>A0A7C4AR88</accession>
<dbReference type="Pfam" id="PF00691">
    <property type="entry name" value="OmpA"/>
    <property type="match status" value="1"/>
</dbReference>
<dbReference type="GO" id="GO:0016020">
    <property type="term" value="C:membrane"/>
    <property type="evidence" value="ECO:0007669"/>
    <property type="project" value="UniProtKB-UniRule"/>
</dbReference>
<evidence type="ECO:0000259" key="3">
    <source>
        <dbReference type="PROSITE" id="PS51123"/>
    </source>
</evidence>